<gene>
    <name evidence="1" type="ORF">AMECASPLE_030999</name>
</gene>
<accession>A0ABV0ZRR7</accession>
<proteinExistence type="predicted"/>
<comment type="caution">
    <text evidence="1">The sequence shown here is derived from an EMBL/GenBank/DDBJ whole genome shotgun (WGS) entry which is preliminary data.</text>
</comment>
<dbReference type="EMBL" id="JAHRIP010069618">
    <property type="protein sequence ID" value="MEQ2308706.1"/>
    <property type="molecule type" value="Genomic_DNA"/>
</dbReference>
<sequence>MKKEGVSVELALQGRSVTRVRLASTHWVLAAAEFPAETLSLQRRVEQFSRSEGKTTGRITGYSCNVQLGRLTEQAAPPNSYGG</sequence>
<organism evidence="1 2">
    <name type="scientific">Ameca splendens</name>
    <dbReference type="NCBI Taxonomy" id="208324"/>
    <lineage>
        <taxon>Eukaryota</taxon>
        <taxon>Metazoa</taxon>
        <taxon>Chordata</taxon>
        <taxon>Craniata</taxon>
        <taxon>Vertebrata</taxon>
        <taxon>Euteleostomi</taxon>
        <taxon>Actinopterygii</taxon>
        <taxon>Neopterygii</taxon>
        <taxon>Teleostei</taxon>
        <taxon>Neoteleostei</taxon>
        <taxon>Acanthomorphata</taxon>
        <taxon>Ovalentaria</taxon>
        <taxon>Atherinomorphae</taxon>
        <taxon>Cyprinodontiformes</taxon>
        <taxon>Goodeidae</taxon>
        <taxon>Ameca</taxon>
    </lineage>
</organism>
<evidence type="ECO:0000313" key="2">
    <source>
        <dbReference type="Proteomes" id="UP001469553"/>
    </source>
</evidence>
<reference evidence="1 2" key="1">
    <citation type="submission" date="2021-06" db="EMBL/GenBank/DDBJ databases">
        <authorList>
            <person name="Palmer J.M."/>
        </authorList>
    </citation>
    <scope>NUCLEOTIDE SEQUENCE [LARGE SCALE GENOMIC DNA]</scope>
    <source>
        <strain evidence="1 2">AS_MEX2019</strain>
        <tissue evidence="1">Muscle</tissue>
    </source>
</reference>
<evidence type="ECO:0000313" key="1">
    <source>
        <dbReference type="EMBL" id="MEQ2308706.1"/>
    </source>
</evidence>
<keyword evidence="2" id="KW-1185">Reference proteome</keyword>
<dbReference type="Proteomes" id="UP001469553">
    <property type="component" value="Unassembled WGS sequence"/>
</dbReference>
<name>A0ABV0ZRR7_9TELE</name>
<protein>
    <submittedName>
        <fullName evidence="1">Uncharacterized protein</fullName>
    </submittedName>
</protein>